<proteinExistence type="inferred from homology"/>
<dbReference type="Pfam" id="PF01168">
    <property type="entry name" value="Ala_racemase_N"/>
    <property type="match status" value="1"/>
</dbReference>
<name>A0ABT6Q4Y7_9PROT</name>
<dbReference type="PIRSF" id="PIRSF004848">
    <property type="entry name" value="YBL036c_PLPDEIII"/>
    <property type="match status" value="1"/>
</dbReference>
<accession>A0ABT6Q4Y7</accession>
<dbReference type="SUPFAM" id="SSF51419">
    <property type="entry name" value="PLP-binding barrel"/>
    <property type="match status" value="1"/>
</dbReference>
<keyword evidence="6" id="KW-1185">Reference proteome</keyword>
<organism evidence="5 6">
    <name type="scientific">Commensalibacter oyaizuii</name>
    <dbReference type="NCBI Taxonomy" id="3043873"/>
    <lineage>
        <taxon>Bacteria</taxon>
        <taxon>Pseudomonadati</taxon>
        <taxon>Pseudomonadota</taxon>
        <taxon>Alphaproteobacteria</taxon>
        <taxon>Acetobacterales</taxon>
        <taxon>Acetobacteraceae</taxon>
    </lineage>
</organism>
<dbReference type="InterPro" id="IPR029066">
    <property type="entry name" value="PLP-binding_barrel"/>
</dbReference>
<comment type="similarity">
    <text evidence="2 3">Belongs to the pyridoxal phosphate-binding protein YggS/PROSC family.</text>
</comment>
<comment type="function">
    <text evidence="2">Pyridoxal 5'-phosphate (PLP)-binding protein, which is involved in PLP homeostasis.</text>
</comment>
<evidence type="ECO:0000259" key="4">
    <source>
        <dbReference type="Pfam" id="PF01168"/>
    </source>
</evidence>
<feature type="modified residue" description="N6-(pyridoxal phosphate)lysine" evidence="2">
    <location>
        <position position="38"/>
    </location>
</feature>
<evidence type="ECO:0000313" key="5">
    <source>
        <dbReference type="EMBL" id="MDI2091559.1"/>
    </source>
</evidence>
<dbReference type="Gene3D" id="3.20.20.10">
    <property type="entry name" value="Alanine racemase"/>
    <property type="match status" value="1"/>
</dbReference>
<evidence type="ECO:0000256" key="1">
    <source>
        <dbReference type="ARBA" id="ARBA00022898"/>
    </source>
</evidence>
<dbReference type="CDD" id="cd00635">
    <property type="entry name" value="PLPDE_III_YBL036c_like"/>
    <property type="match status" value="1"/>
</dbReference>
<comment type="caution">
    <text evidence="5">The sequence shown here is derived from an EMBL/GenBank/DDBJ whole genome shotgun (WGS) entry which is preliminary data.</text>
</comment>
<dbReference type="InterPro" id="IPR011078">
    <property type="entry name" value="PyrdxlP_homeostasis"/>
</dbReference>
<sequence>MNPFIIQQNLNKIHERISHAAKLARRNPNDIKLVAVSKFHPIEAIQTVINQGHVIFGENRIQEAKTKFTLLRQDVSDLHLHIIGPIQTNKIIDAVKIASVIETIDRPALLLPLEKAMDKTGLAPKLFIQINIGQEPQKSGVLPHDADEFITLCLKRFGNQIQGVMGIPPYHQDPTPYFQKLATFARKYHLPEISMGMSADFETAIACGATIVRVGSAIFGERPVRQL</sequence>
<dbReference type="EMBL" id="JASBAO010000001">
    <property type="protein sequence ID" value="MDI2091559.1"/>
    <property type="molecule type" value="Genomic_DNA"/>
</dbReference>
<dbReference type="PANTHER" id="PTHR10146">
    <property type="entry name" value="PROLINE SYNTHETASE CO-TRANSCRIBED BACTERIAL HOMOLOG PROTEIN"/>
    <property type="match status" value="1"/>
</dbReference>
<feature type="domain" description="Alanine racemase N-terminal" evidence="4">
    <location>
        <begin position="9"/>
        <end position="223"/>
    </location>
</feature>
<keyword evidence="1 2" id="KW-0663">Pyridoxal phosphate</keyword>
<reference evidence="5" key="1">
    <citation type="submission" date="2023-05" db="EMBL/GenBank/DDBJ databases">
        <title>Whole genome sequence of Commensalibacter sp.</title>
        <authorList>
            <person name="Charoenyingcharoen P."/>
            <person name="Yukphan P."/>
        </authorList>
    </citation>
    <scope>NUCLEOTIDE SEQUENCE</scope>
    <source>
        <strain evidence="5">TBRC 16381</strain>
    </source>
</reference>
<evidence type="ECO:0000256" key="2">
    <source>
        <dbReference type="HAMAP-Rule" id="MF_02087"/>
    </source>
</evidence>
<evidence type="ECO:0000256" key="3">
    <source>
        <dbReference type="RuleBase" id="RU004514"/>
    </source>
</evidence>
<evidence type="ECO:0000313" key="6">
    <source>
        <dbReference type="Proteomes" id="UP001431634"/>
    </source>
</evidence>
<protein>
    <recommendedName>
        <fullName evidence="2">Pyridoxal phosphate homeostasis protein</fullName>
        <shortName evidence="2">PLP homeostasis protein</shortName>
    </recommendedName>
</protein>
<dbReference type="HAMAP" id="MF_02087">
    <property type="entry name" value="PLP_homeostasis"/>
    <property type="match status" value="1"/>
</dbReference>
<dbReference type="Proteomes" id="UP001431634">
    <property type="component" value="Unassembled WGS sequence"/>
</dbReference>
<gene>
    <name evidence="5" type="ORF">QJV27_09310</name>
</gene>
<dbReference type="NCBIfam" id="TIGR00044">
    <property type="entry name" value="YggS family pyridoxal phosphate-dependent enzyme"/>
    <property type="match status" value="1"/>
</dbReference>
<dbReference type="InterPro" id="IPR001608">
    <property type="entry name" value="Ala_racemase_N"/>
</dbReference>
<dbReference type="RefSeq" id="WP_281448648.1">
    <property type="nucleotide sequence ID" value="NZ_JASBAO010000001.1"/>
</dbReference>
<dbReference type="PANTHER" id="PTHR10146:SF14">
    <property type="entry name" value="PYRIDOXAL PHOSPHATE HOMEOSTASIS PROTEIN"/>
    <property type="match status" value="1"/>
</dbReference>